<dbReference type="STRING" id="706191.PANA_2408"/>
<dbReference type="Proteomes" id="UP000001702">
    <property type="component" value="Chromosome"/>
</dbReference>
<feature type="domain" description="FAD dependent oxidoreductase" evidence="3">
    <location>
        <begin position="44"/>
        <end position="438"/>
    </location>
</feature>
<dbReference type="GO" id="GO:0055130">
    <property type="term" value="P:D-alanine catabolic process"/>
    <property type="evidence" value="ECO:0007669"/>
    <property type="project" value="TreeGrafter"/>
</dbReference>
<dbReference type="HOGENOM" id="CLU_007884_4_3_6"/>
<dbReference type="AlphaFoldDB" id="D4GHQ8"/>
<dbReference type="Gene3D" id="3.50.50.60">
    <property type="entry name" value="FAD/NAD(P)-binding domain"/>
    <property type="match status" value="1"/>
</dbReference>
<dbReference type="PANTHER" id="PTHR13847:SF280">
    <property type="entry name" value="D-AMINO ACID DEHYDROGENASE"/>
    <property type="match status" value="1"/>
</dbReference>
<evidence type="ECO:0000256" key="1">
    <source>
        <dbReference type="ARBA" id="ARBA00009410"/>
    </source>
</evidence>
<gene>
    <name evidence="4" type="primary">sardH</name>
    <name evidence="4" type="ordered locus">PANA_2408</name>
</gene>
<dbReference type="EMBL" id="CP001875">
    <property type="protein sequence ID" value="ADD77575.1"/>
    <property type="molecule type" value="Genomic_DNA"/>
</dbReference>
<accession>D4GHQ8</accession>
<protein>
    <submittedName>
        <fullName evidence="4">SardH</fullName>
    </submittedName>
</protein>
<comment type="similarity">
    <text evidence="1">Belongs to the DadA oxidoreductase family.</text>
</comment>
<dbReference type="SUPFAM" id="SSF51905">
    <property type="entry name" value="FAD/NAD(P)-binding domain"/>
    <property type="match status" value="1"/>
</dbReference>
<dbReference type="GO" id="GO:0008718">
    <property type="term" value="F:D-amino-acid dehydrogenase activity"/>
    <property type="evidence" value="ECO:0007669"/>
    <property type="project" value="TreeGrafter"/>
</dbReference>
<dbReference type="InterPro" id="IPR036188">
    <property type="entry name" value="FAD/NAD-bd_sf"/>
</dbReference>
<organism evidence="4 5">
    <name type="scientific">Pantoea ananatis (strain LMG 20103)</name>
    <dbReference type="NCBI Taxonomy" id="706191"/>
    <lineage>
        <taxon>Bacteria</taxon>
        <taxon>Pseudomonadati</taxon>
        <taxon>Pseudomonadota</taxon>
        <taxon>Gammaproteobacteria</taxon>
        <taxon>Enterobacterales</taxon>
        <taxon>Erwiniaceae</taxon>
        <taxon>Pantoea</taxon>
    </lineage>
</organism>
<evidence type="ECO:0000313" key="4">
    <source>
        <dbReference type="EMBL" id="ADD77575.1"/>
    </source>
</evidence>
<keyword evidence="5" id="KW-1185">Reference proteome</keyword>
<keyword evidence="2" id="KW-0560">Oxidoreductase</keyword>
<dbReference type="KEGG" id="pam:PANA_2408"/>
<evidence type="ECO:0000313" key="5">
    <source>
        <dbReference type="Proteomes" id="UP000001702"/>
    </source>
</evidence>
<dbReference type="InterPro" id="IPR006076">
    <property type="entry name" value="FAD-dep_OxRdtase"/>
</dbReference>
<name>D4GHQ8_PANAM</name>
<reference evidence="4 5" key="1">
    <citation type="journal article" date="2010" name="J. Bacteriol.">
        <title>Genome sequence of Pantoea ananatis LMG20103, the causative agent of Eucalyptus blight and dieback.</title>
        <authorList>
            <person name="De Maayer P."/>
            <person name="Chan W.Y."/>
            <person name="Venter S.N."/>
            <person name="Toth I.K."/>
            <person name="Birch P.R."/>
            <person name="Joubert F."/>
            <person name="Coutinho T.A."/>
        </authorList>
    </citation>
    <scope>NUCLEOTIDE SEQUENCE [LARGE SCALE GENOMIC DNA]</scope>
    <source>
        <strain evidence="4 5">LMG 20103</strain>
    </source>
</reference>
<dbReference type="eggNOG" id="COG0665">
    <property type="taxonomic scope" value="Bacteria"/>
</dbReference>
<proteinExistence type="inferred from homology"/>
<dbReference type="GO" id="GO:0005737">
    <property type="term" value="C:cytoplasm"/>
    <property type="evidence" value="ECO:0007669"/>
    <property type="project" value="TreeGrafter"/>
</dbReference>
<dbReference type="Pfam" id="PF01266">
    <property type="entry name" value="DAO"/>
    <property type="match status" value="1"/>
</dbReference>
<dbReference type="GO" id="GO:0005886">
    <property type="term" value="C:plasma membrane"/>
    <property type="evidence" value="ECO:0007669"/>
    <property type="project" value="TreeGrafter"/>
</dbReference>
<evidence type="ECO:0000259" key="3">
    <source>
        <dbReference type="Pfam" id="PF01266"/>
    </source>
</evidence>
<dbReference type="PANTHER" id="PTHR13847">
    <property type="entry name" value="SARCOSINE DEHYDROGENASE-RELATED"/>
    <property type="match status" value="1"/>
</dbReference>
<sequence>MASKTHFGAAEPGSFCPNTRRGCDVMPAPIRYVQDSPDFPDAADVVVIGAGIAGAAATWYLAKQGLKVVLIEKGLVGAEQSSRNWGWCRQQNRDERELPLVIEALRGWEELSVETGEELGFRRSGLVYATRSEADIAAWDTWGQMAKQYGVRSDILNAQQAKALTPGSTTNWLGGVSAPTDGAAEPRLAAPGIVIGAQKKGALVFQQCAVRGLDISAGRVSGVITERGVVKALRVICAAGAWTSMFCRRHGVDLPLGNVIGTAFRTQPIEQAIAVPFYTESFACRPQLDGSYTVSVSGRGRLEPGAQGLRYLRQFYPTFKSRRKNLTLNLGVKPFFHGPEAMGRWDLDAVSPFERMRILDPAADAWVVESGLAAMRREFPALANLKVAQAWGEMIDSTPDAIPVISTVAKLPGLVLSAGFSAHGFGIGPGAGRLAAELATDATPVVDPTPYRYSRFIDGSGLDAPGMM</sequence>
<dbReference type="Gene3D" id="3.30.9.10">
    <property type="entry name" value="D-Amino Acid Oxidase, subunit A, domain 2"/>
    <property type="match status" value="1"/>
</dbReference>
<evidence type="ECO:0000256" key="2">
    <source>
        <dbReference type="ARBA" id="ARBA00023002"/>
    </source>
</evidence>